<dbReference type="PANTHER" id="PTHR43245:SF23">
    <property type="entry name" value="NAD(P)-BINDING DOMAIN-CONTAINING PROTEIN"/>
    <property type="match status" value="1"/>
</dbReference>
<proteinExistence type="predicted"/>
<dbReference type="Pfam" id="PF01370">
    <property type="entry name" value="Epimerase"/>
    <property type="match status" value="1"/>
</dbReference>
<reference evidence="2" key="2">
    <citation type="submission" date="2021-04" db="EMBL/GenBank/DDBJ databases">
        <authorList>
            <person name="Gilroy R."/>
        </authorList>
    </citation>
    <scope>NUCLEOTIDE SEQUENCE</scope>
    <source>
        <strain evidence="2">ChiGjej4B4-7305</strain>
    </source>
</reference>
<accession>A0A9D2EIN3</accession>
<dbReference type="InterPro" id="IPR036291">
    <property type="entry name" value="NAD(P)-bd_dom_sf"/>
</dbReference>
<evidence type="ECO:0000259" key="1">
    <source>
        <dbReference type="Pfam" id="PF01370"/>
    </source>
</evidence>
<evidence type="ECO:0000313" key="3">
    <source>
        <dbReference type="Proteomes" id="UP000824037"/>
    </source>
</evidence>
<dbReference type="PANTHER" id="PTHR43245">
    <property type="entry name" value="BIFUNCTIONAL POLYMYXIN RESISTANCE PROTEIN ARNA"/>
    <property type="match status" value="1"/>
</dbReference>
<dbReference type="EMBL" id="DXBY01000322">
    <property type="protein sequence ID" value="HIZ37826.1"/>
    <property type="molecule type" value="Genomic_DNA"/>
</dbReference>
<dbReference type="Proteomes" id="UP000824037">
    <property type="component" value="Unassembled WGS sequence"/>
</dbReference>
<dbReference type="Gene3D" id="3.40.50.720">
    <property type="entry name" value="NAD(P)-binding Rossmann-like Domain"/>
    <property type="match status" value="1"/>
</dbReference>
<dbReference type="AlphaFoldDB" id="A0A9D2EIN3"/>
<dbReference type="SUPFAM" id="SSF51735">
    <property type="entry name" value="NAD(P)-binding Rossmann-fold domains"/>
    <property type="match status" value="1"/>
</dbReference>
<comment type="caution">
    <text evidence="2">The sequence shown here is derived from an EMBL/GenBank/DDBJ whole genome shotgun (WGS) entry which is preliminary data.</text>
</comment>
<feature type="domain" description="NAD-dependent epimerase/dehydratase" evidence="1">
    <location>
        <begin position="3"/>
        <end position="235"/>
    </location>
</feature>
<dbReference type="InterPro" id="IPR050177">
    <property type="entry name" value="Lipid_A_modif_metabolic_enz"/>
</dbReference>
<dbReference type="InterPro" id="IPR001509">
    <property type="entry name" value="Epimerase_deHydtase"/>
</dbReference>
<sequence>MRVLVTGHNGYIGQVMVPLLRTAGHDVVGLDTFYYEGCQFDDEVRPTEVIRKDLREVKPADLEGVDAVIALAALSNDALGDLRPQLTYDINHLATVQLAESAKQAGVGRFLFSSSCSLYGAAGDEHLTESAGFNPLTPYGESKIKVEQDLTRLADDRFSPVYLRNATAYGVSPSLRADLMVNNLVGYAVTTGKVLIKSDGMPWRPLIHIEDISRAFLAALEAPREVVHDRAFNVGVTAENYRVKEVADIVAQVVPGAVVEYAPGASADARNYRVDFSRIADELPAFRAKWTVPAGVEELYRAYRDHGLTAEEFTSAKYLRIRTVLDHQGAGRLDSELRWRSSPTE</sequence>
<reference evidence="2" key="1">
    <citation type="journal article" date="2021" name="PeerJ">
        <title>Extensive microbial diversity within the chicken gut microbiome revealed by metagenomics and culture.</title>
        <authorList>
            <person name="Gilroy R."/>
            <person name="Ravi A."/>
            <person name="Getino M."/>
            <person name="Pursley I."/>
            <person name="Horton D.L."/>
            <person name="Alikhan N.F."/>
            <person name="Baker D."/>
            <person name="Gharbi K."/>
            <person name="Hall N."/>
            <person name="Watson M."/>
            <person name="Adriaenssens E.M."/>
            <person name="Foster-Nyarko E."/>
            <person name="Jarju S."/>
            <person name="Secka A."/>
            <person name="Antonio M."/>
            <person name="Oren A."/>
            <person name="Chaudhuri R.R."/>
            <person name="La Ragione R."/>
            <person name="Hildebrand F."/>
            <person name="Pallen M.J."/>
        </authorList>
    </citation>
    <scope>NUCLEOTIDE SEQUENCE</scope>
    <source>
        <strain evidence="2">ChiGjej4B4-7305</strain>
    </source>
</reference>
<name>A0A9D2EIN3_9MICO</name>
<dbReference type="CDD" id="cd08946">
    <property type="entry name" value="SDR_e"/>
    <property type="match status" value="1"/>
</dbReference>
<protein>
    <submittedName>
        <fullName evidence="2">SDR family oxidoreductase</fullName>
    </submittedName>
</protein>
<organism evidence="2 3">
    <name type="scientific">Candidatus Ruania gallistercoris</name>
    <dbReference type="NCBI Taxonomy" id="2838746"/>
    <lineage>
        <taxon>Bacteria</taxon>
        <taxon>Bacillati</taxon>
        <taxon>Actinomycetota</taxon>
        <taxon>Actinomycetes</taxon>
        <taxon>Micrococcales</taxon>
        <taxon>Ruaniaceae</taxon>
        <taxon>Ruania</taxon>
    </lineage>
</organism>
<evidence type="ECO:0000313" key="2">
    <source>
        <dbReference type="EMBL" id="HIZ37826.1"/>
    </source>
</evidence>
<gene>
    <name evidence="2" type="ORF">H9815_18775</name>
</gene>